<keyword evidence="1" id="KW-0472">Membrane</keyword>
<dbReference type="AlphaFoldDB" id="A0A0N0E935"/>
<name>A0A0N0E935_9HYPH</name>
<dbReference type="Proteomes" id="UP000038011">
    <property type="component" value="Unassembled WGS sequence"/>
</dbReference>
<sequence>MSIVQDLVFLHVPSEKKLPSPQFSFESGGSGQFKTFLALLMLLTALGVSIYYSIPEPEARKSFQADMLKRTAEPDLCLLERQHFFEKVEKGLVPTPFRPCLYY</sequence>
<feature type="transmembrane region" description="Helical" evidence="1">
    <location>
        <begin position="35"/>
        <end position="54"/>
    </location>
</feature>
<dbReference type="PATRIC" id="fig|1514904.3.peg.314"/>
<dbReference type="OrthoDB" id="9921574at2"/>
<gene>
    <name evidence="2" type="ORF">SU32_01520</name>
</gene>
<dbReference type="EMBL" id="JXMU01000001">
    <property type="protein sequence ID" value="KPB02962.1"/>
    <property type="molecule type" value="Genomic_DNA"/>
</dbReference>
<organism evidence="2 3">
    <name type="scientific">Ahrensia marina</name>
    <dbReference type="NCBI Taxonomy" id="1514904"/>
    <lineage>
        <taxon>Bacteria</taxon>
        <taxon>Pseudomonadati</taxon>
        <taxon>Pseudomonadota</taxon>
        <taxon>Alphaproteobacteria</taxon>
        <taxon>Hyphomicrobiales</taxon>
        <taxon>Ahrensiaceae</taxon>
        <taxon>Ahrensia</taxon>
    </lineage>
</organism>
<comment type="caution">
    <text evidence="2">The sequence shown here is derived from an EMBL/GenBank/DDBJ whole genome shotgun (WGS) entry which is preliminary data.</text>
</comment>
<dbReference type="RefSeq" id="WP_053997539.1">
    <property type="nucleotide sequence ID" value="NZ_JXMU01000001.1"/>
</dbReference>
<accession>A0A0N0E935</accession>
<reference evidence="2 3" key="1">
    <citation type="submission" date="2015-01" db="EMBL/GenBank/DDBJ databases">
        <title>Ahrensia donghaiensis sp. nov., a novel dimethylsulphoniopropionate-cleavage bacterium isolated from seawater and emended descriptions of the genus Ahrensia and Ahrensia kielensis.</title>
        <authorList>
            <person name="Liu J."/>
        </authorList>
    </citation>
    <scope>NUCLEOTIDE SEQUENCE [LARGE SCALE GENOMIC DNA]</scope>
    <source>
        <strain evidence="2 3">LZD062</strain>
    </source>
</reference>
<dbReference type="STRING" id="1514904.SU32_01520"/>
<evidence type="ECO:0000313" key="2">
    <source>
        <dbReference type="EMBL" id="KPB02962.1"/>
    </source>
</evidence>
<evidence type="ECO:0000313" key="3">
    <source>
        <dbReference type="Proteomes" id="UP000038011"/>
    </source>
</evidence>
<keyword evidence="3" id="KW-1185">Reference proteome</keyword>
<keyword evidence="1" id="KW-0812">Transmembrane</keyword>
<evidence type="ECO:0000256" key="1">
    <source>
        <dbReference type="SAM" id="Phobius"/>
    </source>
</evidence>
<proteinExistence type="predicted"/>
<keyword evidence="1" id="KW-1133">Transmembrane helix</keyword>
<protein>
    <submittedName>
        <fullName evidence="2">Uncharacterized protein</fullName>
    </submittedName>
</protein>